<keyword evidence="7" id="KW-0496">Mitochondrion</keyword>
<evidence type="ECO:0000313" key="17">
    <source>
        <dbReference type="Proteomes" id="UP000009046"/>
    </source>
</evidence>
<evidence type="ECO:0000256" key="12">
    <source>
        <dbReference type="ARBA" id="ARBA00049543"/>
    </source>
</evidence>
<sequence length="265" mass="30948">MYNIDWILPKLRSPKGKLWNFASTLTLVAVGIFSKIIVVWLSKPKVHNADILFNAIENRKKKVPLLTISNHHSCFDDPGIWGILKLKHFINSEKMRWSLAAQDICFTNKIHSYFFLLGKCIPIIRGKGVYQEYMDYCLKILKKGYWLHIFPEGKVNMEKTFLRFKWGVGRLIYELPVLPVIIPIWHVGMDDLLPNYPPYIFKLGHKVTMNFGKPIEVKTLLEKLKKNNCTDEEARKAITDHIQEELMKLKEETEALHERNLKKGS</sequence>
<dbReference type="FunCoup" id="E0VMI0">
    <property type="interactions" value="849"/>
</dbReference>
<evidence type="ECO:0000313" key="15">
    <source>
        <dbReference type="EMBL" id="EEB14586.1"/>
    </source>
</evidence>
<name>E0VMI0_PEDHC</name>
<dbReference type="CTD" id="8235882"/>
<dbReference type="PANTHER" id="PTHR12497:SF0">
    <property type="entry name" value="TAFAZZIN"/>
    <property type="match status" value="1"/>
</dbReference>
<evidence type="ECO:0000313" key="16">
    <source>
        <dbReference type="EnsemblMetazoa" id="PHUM309640-PA"/>
    </source>
</evidence>
<dbReference type="GO" id="GO:0005741">
    <property type="term" value="C:mitochondrial outer membrane"/>
    <property type="evidence" value="ECO:0007669"/>
    <property type="project" value="UniProtKB-SubCell"/>
</dbReference>
<dbReference type="eggNOG" id="KOG2847">
    <property type="taxonomic scope" value="Eukaryota"/>
</dbReference>
<dbReference type="OMA" id="TTGWFNT"/>
<dbReference type="VEuPathDB" id="VectorBase:PHUM309640"/>
<evidence type="ECO:0000256" key="5">
    <source>
        <dbReference type="ARBA" id="ARBA00022792"/>
    </source>
</evidence>
<dbReference type="EMBL" id="DS235308">
    <property type="protein sequence ID" value="EEB14586.1"/>
    <property type="molecule type" value="Genomic_DNA"/>
</dbReference>
<proteinExistence type="inferred from homology"/>
<dbReference type="GO" id="GO:0035965">
    <property type="term" value="P:cardiolipin acyl-chain remodeling"/>
    <property type="evidence" value="ECO:0007669"/>
    <property type="project" value="TreeGrafter"/>
</dbReference>
<dbReference type="InterPro" id="IPR002123">
    <property type="entry name" value="Plipid/glycerol_acylTrfase"/>
</dbReference>
<evidence type="ECO:0000256" key="3">
    <source>
        <dbReference type="ARBA" id="ARBA00022679"/>
    </source>
</evidence>
<dbReference type="STRING" id="121224.E0VMI0"/>
<dbReference type="HOGENOM" id="CLU_046747_3_0_1"/>
<evidence type="ECO:0000256" key="10">
    <source>
        <dbReference type="ARBA" id="ARBA00024323"/>
    </source>
</evidence>
<evidence type="ECO:0000256" key="2">
    <source>
        <dbReference type="ARBA" id="ARBA00010524"/>
    </source>
</evidence>
<accession>E0VMI0</accession>
<comment type="catalytic activity">
    <reaction evidence="11">
        <text>1'-[1,2-diacyl-sn-glycero-3-phospho],3'-[1-acyl-sn-glycero-3-phospho]-glycerol + a 1,2-diacyl-sn-glycero-3-phosphocholine = a cardiolipin + a 1-acyl-sn-glycero-3-phosphocholine</text>
        <dbReference type="Rhea" id="RHEA:33731"/>
        <dbReference type="ChEBI" id="CHEBI:57643"/>
        <dbReference type="ChEBI" id="CHEBI:58168"/>
        <dbReference type="ChEBI" id="CHEBI:62237"/>
        <dbReference type="ChEBI" id="CHEBI:64743"/>
    </reaction>
    <physiologicalReaction direction="left-to-right" evidence="11">
        <dbReference type="Rhea" id="RHEA:33732"/>
    </physiologicalReaction>
    <physiologicalReaction direction="right-to-left" evidence="11">
        <dbReference type="Rhea" id="RHEA:33733"/>
    </physiologicalReaction>
</comment>
<gene>
    <name evidence="16" type="primary">8235882</name>
    <name evidence="15" type="ORF">Phum_PHUM309640</name>
</gene>
<comment type="similarity">
    <text evidence="2 13">Belongs to the taffazin family.</text>
</comment>
<feature type="domain" description="Phospholipid/glycerol acyltransferase" evidence="14">
    <location>
        <begin position="65"/>
        <end position="189"/>
    </location>
</feature>
<evidence type="ECO:0000256" key="11">
    <source>
        <dbReference type="ARBA" id="ARBA00047906"/>
    </source>
</evidence>
<dbReference type="InterPro" id="IPR000872">
    <property type="entry name" value="Tafazzin"/>
</dbReference>
<feature type="transmembrane region" description="Helical" evidence="13">
    <location>
        <begin position="21"/>
        <end position="41"/>
    </location>
</feature>
<keyword evidence="5" id="KW-0999">Mitochondrion inner membrane</keyword>
<dbReference type="Pfam" id="PF01553">
    <property type="entry name" value="Acyltransferase"/>
    <property type="match status" value="1"/>
</dbReference>
<dbReference type="GO" id="GO:0005743">
    <property type="term" value="C:mitochondrial inner membrane"/>
    <property type="evidence" value="ECO:0007669"/>
    <property type="project" value="UniProtKB-SubCell"/>
</dbReference>
<keyword evidence="13" id="KW-1133">Transmembrane helix</keyword>
<evidence type="ECO:0000256" key="13">
    <source>
        <dbReference type="RuleBase" id="RU365062"/>
    </source>
</evidence>
<evidence type="ECO:0000256" key="7">
    <source>
        <dbReference type="ARBA" id="ARBA00023128"/>
    </source>
</evidence>
<reference evidence="16" key="3">
    <citation type="submission" date="2020-05" db="UniProtKB">
        <authorList>
            <consortium name="EnsemblMetazoa"/>
        </authorList>
    </citation>
    <scope>IDENTIFICATION</scope>
    <source>
        <strain evidence="16">USDA</strain>
    </source>
</reference>
<dbReference type="CDD" id="cd07989">
    <property type="entry name" value="LPLAT_AGPAT-like"/>
    <property type="match status" value="1"/>
</dbReference>
<evidence type="ECO:0000259" key="14">
    <source>
        <dbReference type="SMART" id="SM00563"/>
    </source>
</evidence>
<reference evidence="15" key="2">
    <citation type="submission" date="2007-04" db="EMBL/GenBank/DDBJ databases">
        <title>The genome of the human body louse.</title>
        <authorList>
            <consortium name="The Human Body Louse Genome Consortium"/>
            <person name="Kirkness E."/>
            <person name="Walenz B."/>
            <person name="Hass B."/>
            <person name="Bruggner R."/>
            <person name="Strausberg R."/>
        </authorList>
    </citation>
    <scope>NUCLEOTIDE SEQUENCE</scope>
    <source>
        <strain evidence="15">USDA</strain>
    </source>
</reference>
<keyword evidence="17" id="KW-1185">Reference proteome</keyword>
<dbReference type="KEGG" id="phu:Phum_PHUM309640"/>
<evidence type="ECO:0000256" key="4">
    <source>
        <dbReference type="ARBA" id="ARBA00022787"/>
    </source>
</evidence>
<dbReference type="PRINTS" id="PR00979">
    <property type="entry name" value="TAFAZZIN"/>
</dbReference>
<dbReference type="InParanoid" id="E0VMI0"/>
<evidence type="ECO:0000256" key="1">
    <source>
        <dbReference type="ARBA" id="ARBA00004137"/>
    </source>
</evidence>
<evidence type="ECO:0000256" key="9">
    <source>
        <dbReference type="ARBA" id="ARBA00023315"/>
    </source>
</evidence>
<dbReference type="SUPFAM" id="SSF69593">
    <property type="entry name" value="Glycerol-3-phosphate (1)-acyltransferase"/>
    <property type="match status" value="1"/>
</dbReference>
<dbReference type="GO" id="GO:0047184">
    <property type="term" value="F:1-acylglycerophosphocholine O-acyltransferase activity"/>
    <property type="evidence" value="ECO:0007669"/>
    <property type="project" value="TreeGrafter"/>
</dbReference>
<dbReference type="EMBL" id="AAZO01003591">
    <property type="status" value="NOT_ANNOTATED_CDS"/>
    <property type="molecule type" value="Genomic_DNA"/>
</dbReference>
<keyword evidence="6" id="KW-0443">Lipid metabolism</keyword>
<protein>
    <recommendedName>
        <fullName evidence="13">Tafazzin family protein</fullName>
    </recommendedName>
</protein>
<dbReference type="PANTHER" id="PTHR12497">
    <property type="entry name" value="TAZ PROTEIN TAFAZZIN"/>
    <property type="match status" value="1"/>
</dbReference>
<keyword evidence="8 13" id="KW-0472">Membrane</keyword>
<dbReference type="SMART" id="SM00563">
    <property type="entry name" value="PlsC"/>
    <property type="match status" value="1"/>
</dbReference>
<dbReference type="GeneID" id="8235882"/>
<dbReference type="Proteomes" id="UP000009046">
    <property type="component" value="Unassembled WGS sequence"/>
</dbReference>
<comment type="subcellular location">
    <subcellularLocation>
        <location evidence="1">Mitochondrion inner membrane</location>
        <topology evidence="1">Peripheral membrane protein</topology>
        <orientation evidence="1">Intermembrane side</orientation>
    </subcellularLocation>
    <subcellularLocation>
        <location evidence="10">Mitochondrion outer membrane</location>
        <topology evidence="10">Peripheral membrane protein</topology>
        <orientation evidence="10">Intermembrane side</orientation>
    </subcellularLocation>
</comment>
<comment type="catalytic activity">
    <reaction evidence="12">
        <text>1,2-di-(9Z-octadecenoyl)-sn-glycero-3-phosphocholine + 1-hexadecanoyl-sn-glycero-3-phosphocholine = 1-hexadecanoyl-2-(9Z-octadecenoyl)-sn-glycero-3-phosphocholine + 1-(9Z-octadecenoyl)-sn-glycero-3-phosphocholine</text>
        <dbReference type="Rhea" id="RHEA:43816"/>
        <dbReference type="ChEBI" id="CHEBI:28610"/>
        <dbReference type="ChEBI" id="CHEBI:72998"/>
        <dbReference type="ChEBI" id="CHEBI:73001"/>
        <dbReference type="ChEBI" id="CHEBI:74669"/>
    </reaction>
    <physiologicalReaction direction="left-to-right" evidence="12">
        <dbReference type="Rhea" id="RHEA:43817"/>
    </physiologicalReaction>
    <physiologicalReaction direction="right-to-left" evidence="12">
        <dbReference type="Rhea" id="RHEA:43818"/>
    </physiologicalReaction>
</comment>
<dbReference type="AlphaFoldDB" id="E0VMI0"/>
<keyword evidence="3" id="KW-0808">Transferase</keyword>
<keyword evidence="9" id="KW-0012">Acyltransferase</keyword>
<dbReference type="RefSeq" id="XP_002427324.1">
    <property type="nucleotide sequence ID" value="XM_002427279.1"/>
</dbReference>
<keyword evidence="4" id="KW-1000">Mitochondrion outer membrane</keyword>
<reference evidence="15" key="1">
    <citation type="submission" date="2007-04" db="EMBL/GenBank/DDBJ databases">
        <title>Annotation of Pediculus humanus corporis strain USDA.</title>
        <authorList>
            <person name="Kirkness E."/>
            <person name="Hannick L."/>
            <person name="Hass B."/>
            <person name="Bruggner R."/>
            <person name="Lawson D."/>
            <person name="Bidwell S."/>
            <person name="Joardar V."/>
            <person name="Caler E."/>
            <person name="Walenz B."/>
            <person name="Inman J."/>
            <person name="Schobel S."/>
            <person name="Galinsky K."/>
            <person name="Amedeo P."/>
            <person name="Strausberg R."/>
        </authorList>
    </citation>
    <scope>NUCLEOTIDE SEQUENCE</scope>
    <source>
        <strain evidence="15">USDA</strain>
    </source>
</reference>
<dbReference type="EnsemblMetazoa" id="PHUM309640-RA">
    <property type="protein sequence ID" value="PHUM309640-PA"/>
    <property type="gene ID" value="PHUM309640"/>
</dbReference>
<evidence type="ECO:0000256" key="8">
    <source>
        <dbReference type="ARBA" id="ARBA00023136"/>
    </source>
</evidence>
<evidence type="ECO:0000256" key="6">
    <source>
        <dbReference type="ARBA" id="ARBA00023098"/>
    </source>
</evidence>
<dbReference type="OrthoDB" id="193467at2759"/>
<organism>
    <name type="scientific">Pediculus humanus subsp. corporis</name>
    <name type="common">Body louse</name>
    <dbReference type="NCBI Taxonomy" id="121224"/>
    <lineage>
        <taxon>Eukaryota</taxon>
        <taxon>Metazoa</taxon>
        <taxon>Ecdysozoa</taxon>
        <taxon>Arthropoda</taxon>
        <taxon>Hexapoda</taxon>
        <taxon>Insecta</taxon>
        <taxon>Pterygota</taxon>
        <taxon>Neoptera</taxon>
        <taxon>Paraneoptera</taxon>
        <taxon>Psocodea</taxon>
        <taxon>Troctomorpha</taxon>
        <taxon>Phthiraptera</taxon>
        <taxon>Anoplura</taxon>
        <taxon>Pediculidae</taxon>
        <taxon>Pediculus</taxon>
    </lineage>
</organism>
<keyword evidence="13" id="KW-0812">Transmembrane</keyword>
<dbReference type="GO" id="GO:0007007">
    <property type="term" value="P:inner mitochondrial membrane organization"/>
    <property type="evidence" value="ECO:0007669"/>
    <property type="project" value="TreeGrafter"/>
</dbReference>